<accession>A0A0P0CFS9</accession>
<comment type="catalytic activity">
    <reaction evidence="15 16">
        <text>a ubiquinone + NADH + 5 H(+)(in) = a ubiquinol + NAD(+) + 4 H(+)(out)</text>
        <dbReference type="Rhea" id="RHEA:29091"/>
        <dbReference type="Rhea" id="RHEA-COMP:9565"/>
        <dbReference type="Rhea" id="RHEA-COMP:9566"/>
        <dbReference type="ChEBI" id="CHEBI:15378"/>
        <dbReference type="ChEBI" id="CHEBI:16389"/>
        <dbReference type="ChEBI" id="CHEBI:17976"/>
        <dbReference type="ChEBI" id="CHEBI:57540"/>
        <dbReference type="ChEBI" id="CHEBI:57945"/>
        <dbReference type="EC" id="7.1.1.2"/>
    </reaction>
</comment>
<keyword evidence="8" id="KW-1278">Translocase</keyword>
<keyword evidence="13 16" id="KW-0496">Mitochondrion</keyword>
<protein>
    <recommendedName>
        <fullName evidence="4 16">NADH-ubiquinone oxidoreductase chain 4</fullName>
        <ecNumber evidence="3 16">7.1.1.2</ecNumber>
    </recommendedName>
</protein>
<feature type="transmembrane region" description="Helical" evidence="16">
    <location>
        <begin position="76"/>
        <end position="95"/>
    </location>
</feature>
<keyword evidence="9 16" id="KW-0249">Electron transport</keyword>
<feature type="transmembrane region" description="Helical" evidence="16">
    <location>
        <begin position="107"/>
        <end position="127"/>
    </location>
</feature>
<keyword evidence="12 16" id="KW-0830">Ubiquinone</keyword>
<feature type="transmembrane region" description="Helical" evidence="16">
    <location>
        <begin position="151"/>
        <end position="173"/>
    </location>
</feature>
<feature type="transmembrane region" description="Helical" evidence="16">
    <location>
        <begin position="311"/>
        <end position="328"/>
    </location>
</feature>
<dbReference type="PRINTS" id="PR01437">
    <property type="entry name" value="NUOXDRDTASE4"/>
</dbReference>
<dbReference type="InterPro" id="IPR001750">
    <property type="entry name" value="ND/Mrp_TM"/>
</dbReference>
<feature type="domain" description="NADH:quinone oxidoreductase/Mrp antiporter transmembrane" evidence="17">
    <location>
        <begin position="72"/>
        <end position="356"/>
    </location>
</feature>
<evidence type="ECO:0000256" key="11">
    <source>
        <dbReference type="ARBA" id="ARBA00023027"/>
    </source>
</evidence>
<evidence type="ECO:0000256" key="7">
    <source>
        <dbReference type="ARBA" id="ARBA00022692"/>
    </source>
</evidence>
<dbReference type="EC" id="7.1.1.2" evidence="3 16"/>
<sequence>MSKFIYLPFSHFMANHSHFIISDNIAGFLVLLSIWITLLMVLAMNNSNNISYLFFNFNILNLILIGAFLVDDYLCFFVFFELSLIPTLIIILSWGVQPERIRAGSYLMIYTIVGAIPLLLCIVFRYFSNGSNSIHGMIIGEDLIYSLEYSWMILCWSLAFMIKLPIYGVHLWLPKAHVEAPVAGSMILAGVLLKLGAYGLMRINEITLMWECRWSGPLFIWLLYSMCMVGLICFRQSDLKSLVAYSSVAHMSLVMLGFYCFDYVGSIGVLGMLVAHGICSSGLFFGVQCFYESSGSRSIILNRGFLNMSPLLCFFWLILCVANASAPPSLNLVSEFFLISSILNYSNFSGVFCFLSVFLAGLFSIYLYVLTSHGKWSMFNNFWGVLNSRQSLIFLLHSIPLYGLILLSNNLLPI</sequence>
<dbReference type="EMBL" id="KT363736">
    <property type="protein sequence ID" value="ALI86958.1"/>
    <property type="molecule type" value="Genomic_DNA"/>
</dbReference>
<dbReference type="PANTHER" id="PTHR43507:SF20">
    <property type="entry name" value="NADH-UBIQUINONE OXIDOREDUCTASE CHAIN 4"/>
    <property type="match status" value="1"/>
</dbReference>
<dbReference type="PANTHER" id="PTHR43507">
    <property type="entry name" value="NADH-UBIQUINONE OXIDOREDUCTASE CHAIN 4"/>
    <property type="match status" value="1"/>
</dbReference>
<evidence type="ECO:0000256" key="6">
    <source>
        <dbReference type="ARBA" id="ARBA00022660"/>
    </source>
</evidence>
<proteinExistence type="inferred from homology"/>
<dbReference type="GO" id="GO:0008137">
    <property type="term" value="F:NADH dehydrogenase (ubiquinone) activity"/>
    <property type="evidence" value="ECO:0007669"/>
    <property type="project" value="UniProtKB-UniRule"/>
</dbReference>
<keyword evidence="14 16" id="KW-0472">Membrane</keyword>
<evidence type="ECO:0000256" key="9">
    <source>
        <dbReference type="ARBA" id="ARBA00022982"/>
    </source>
</evidence>
<dbReference type="InterPro" id="IPR003918">
    <property type="entry name" value="NADH_UbQ_OxRdtase"/>
</dbReference>
<evidence type="ECO:0000256" key="12">
    <source>
        <dbReference type="ARBA" id="ARBA00023075"/>
    </source>
</evidence>
<keyword evidence="5 16" id="KW-0813">Transport</keyword>
<evidence type="ECO:0000256" key="15">
    <source>
        <dbReference type="ARBA" id="ARBA00049551"/>
    </source>
</evidence>
<reference evidence="18" key="2">
    <citation type="submission" date="2015-08" db="EMBL/GenBank/DDBJ databases">
        <authorList>
            <person name="Babu N.S."/>
            <person name="Beckwith C.J."/>
            <person name="Beseler K.G."/>
            <person name="Brison A."/>
            <person name="Carone J.V."/>
            <person name="Caskin T.P."/>
            <person name="Diamond M."/>
            <person name="Durham M.E."/>
            <person name="Foxe J.M."/>
            <person name="Go M."/>
            <person name="Henderson B.A."/>
            <person name="Jones I.B."/>
            <person name="McGettigan J.A."/>
            <person name="Micheletti S.J."/>
            <person name="Nasrallah M.E."/>
            <person name="Ortiz D."/>
            <person name="Piller C.R."/>
            <person name="Privatt S.R."/>
            <person name="Schneider S.L."/>
            <person name="Sharp S."/>
            <person name="Smith T.C."/>
            <person name="Stanton J.D."/>
            <person name="Ullery H.E."/>
            <person name="Wilson R.J."/>
            <person name="Serrano M.G."/>
            <person name="Buck G."/>
            <person name="Lee V."/>
            <person name="Wang Y."/>
            <person name="Carvalho R."/>
            <person name="Voegtly L."/>
            <person name="Shi R."/>
            <person name="Duckworth R."/>
            <person name="Johnson A."/>
            <person name="Loviza R."/>
            <person name="Walstead R."/>
            <person name="Shah Z."/>
            <person name="Kiflezghi M."/>
            <person name="Wade K."/>
            <person name="Ball S.L."/>
            <person name="Bradley K.W."/>
            <person name="Asai D.J."/>
            <person name="Bowman C.A."/>
            <person name="Russell D.A."/>
            <person name="Pope W.H."/>
            <person name="Jacobs-Sera D."/>
            <person name="Hendrix R.W."/>
            <person name="Hatfull G.F."/>
        </authorList>
    </citation>
    <scope>NUCLEOTIDE SEQUENCE</scope>
</reference>
<feature type="transmembrane region" description="Helical" evidence="16">
    <location>
        <begin position="267"/>
        <end position="291"/>
    </location>
</feature>
<comment type="function">
    <text evidence="16">Core subunit of the mitochondrial membrane respiratory chain NADH dehydrogenase (Complex I) which catalyzes electron transfer from NADH through the respiratory chain, using ubiquinone as an electron acceptor. Essential for the catalytic activity and assembly of complex I.</text>
</comment>
<feature type="transmembrane region" description="Helical" evidence="16">
    <location>
        <begin position="392"/>
        <end position="412"/>
    </location>
</feature>
<keyword evidence="7 16" id="KW-0812">Transmembrane</keyword>
<evidence type="ECO:0000256" key="10">
    <source>
        <dbReference type="ARBA" id="ARBA00022989"/>
    </source>
</evidence>
<feature type="transmembrane region" description="Helical" evidence="16">
    <location>
        <begin position="242"/>
        <end position="261"/>
    </location>
</feature>
<dbReference type="GO" id="GO:0015990">
    <property type="term" value="P:electron transport coupled proton transport"/>
    <property type="evidence" value="ECO:0007669"/>
    <property type="project" value="TreeGrafter"/>
</dbReference>
<dbReference type="AlphaFoldDB" id="A0A0P0CFS9"/>
<gene>
    <name evidence="18" type="primary">nad4</name>
</gene>
<dbReference type="GO" id="GO:0048039">
    <property type="term" value="F:ubiquinone binding"/>
    <property type="evidence" value="ECO:0007669"/>
    <property type="project" value="TreeGrafter"/>
</dbReference>
<reference evidence="18" key="1">
    <citation type="journal article" date="2015" name="Gene">
        <title>Characterization of the complete mitochondrial genomes from Polycladida (Platyhelminthes) using next-generation sequencing.</title>
        <authorList>
            <person name="Teresa Aguado M."/>
            <person name="Grande C."/>
            <person name="Gerth M."/>
            <person name="Bleidorn C."/>
            <person name="Norena C."/>
        </authorList>
    </citation>
    <scope>NUCLEOTIDE SEQUENCE</scope>
</reference>
<evidence type="ECO:0000256" key="5">
    <source>
        <dbReference type="ARBA" id="ARBA00022448"/>
    </source>
</evidence>
<comment type="similarity">
    <text evidence="2 16">Belongs to the complex I subunit 4 family.</text>
</comment>
<dbReference type="GO" id="GO:0042773">
    <property type="term" value="P:ATP synthesis coupled electron transport"/>
    <property type="evidence" value="ECO:0007669"/>
    <property type="project" value="InterPro"/>
</dbReference>
<feature type="transmembrane region" description="Helical" evidence="16">
    <location>
        <begin position="180"/>
        <end position="198"/>
    </location>
</feature>
<comment type="subcellular location">
    <subcellularLocation>
        <location evidence="1 16">Mitochondrion membrane</location>
        <topology evidence="1 16">Multi-pass membrane protein</topology>
    </subcellularLocation>
</comment>
<evidence type="ECO:0000256" key="16">
    <source>
        <dbReference type="RuleBase" id="RU003297"/>
    </source>
</evidence>
<feature type="transmembrane region" description="Helical" evidence="16">
    <location>
        <begin position="20"/>
        <end position="43"/>
    </location>
</feature>
<organism evidence="18">
    <name type="scientific">Prosthiostomum siphunculus</name>
    <dbReference type="NCBI Taxonomy" id="983679"/>
    <lineage>
        <taxon>Eukaryota</taxon>
        <taxon>Metazoa</taxon>
        <taxon>Spiralia</taxon>
        <taxon>Lophotrochozoa</taxon>
        <taxon>Platyhelminthes</taxon>
        <taxon>Rhabditophora</taxon>
        <taxon>Polycladida</taxon>
        <taxon>Cotylea</taxon>
        <taxon>Prosthiostomidae</taxon>
        <taxon>Prosthiostomum</taxon>
    </lineage>
</organism>
<dbReference type="GO" id="GO:0031966">
    <property type="term" value="C:mitochondrial membrane"/>
    <property type="evidence" value="ECO:0007669"/>
    <property type="project" value="UniProtKB-SubCell"/>
</dbReference>
<feature type="transmembrane region" description="Helical" evidence="16">
    <location>
        <begin position="218"/>
        <end position="235"/>
    </location>
</feature>
<keyword evidence="6 16" id="KW-0679">Respiratory chain</keyword>
<keyword evidence="10 16" id="KW-1133">Transmembrane helix</keyword>
<evidence type="ECO:0000256" key="13">
    <source>
        <dbReference type="ARBA" id="ARBA00023128"/>
    </source>
</evidence>
<evidence type="ECO:0000256" key="2">
    <source>
        <dbReference type="ARBA" id="ARBA00009025"/>
    </source>
</evidence>
<evidence type="ECO:0000256" key="1">
    <source>
        <dbReference type="ARBA" id="ARBA00004225"/>
    </source>
</evidence>
<evidence type="ECO:0000313" key="18">
    <source>
        <dbReference type="EMBL" id="ALI86958.1"/>
    </source>
</evidence>
<evidence type="ECO:0000256" key="3">
    <source>
        <dbReference type="ARBA" id="ARBA00012944"/>
    </source>
</evidence>
<evidence type="ECO:0000256" key="14">
    <source>
        <dbReference type="ARBA" id="ARBA00023136"/>
    </source>
</evidence>
<feature type="transmembrane region" description="Helical" evidence="16">
    <location>
        <begin position="50"/>
        <end position="70"/>
    </location>
</feature>
<evidence type="ECO:0000256" key="8">
    <source>
        <dbReference type="ARBA" id="ARBA00022967"/>
    </source>
</evidence>
<evidence type="ECO:0000256" key="4">
    <source>
        <dbReference type="ARBA" id="ARBA00021006"/>
    </source>
</evidence>
<name>A0A0P0CFS9_9PLAT</name>
<geneLocation type="mitochondrion" evidence="18"/>
<feature type="transmembrane region" description="Helical" evidence="16">
    <location>
        <begin position="348"/>
        <end position="371"/>
    </location>
</feature>
<evidence type="ECO:0000259" key="17">
    <source>
        <dbReference type="Pfam" id="PF00361"/>
    </source>
</evidence>
<dbReference type="Pfam" id="PF00361">
    <property type="entry name" value="Proton_antipo_M"/>
    <property type="match status" value="1"/>
</dbReference>
<keyword evidence="11 16" id="KW-0520">NAD</keyword>
<dbReference type="GO" id="GO:0003954">
    <property type="term" value="F:NADH dehydrogenase activity"/>
    <property type="evidence" value="ECO:0007669"/>
    <property type="project" value="TreeGrafter"/>
</dbReference>